<feature type="chain" id="PRO_5046471689" evidence="1">
    <location>
        <begin position="19"/>
        <end position="136"/>
    </location>
</feature>
<keyword evidence="3" id="KW-1185">Reference proteome</keyword>
<evidence type="ECO:0000313" key="2">
    <source>
        <dbReference type="EMBL" id="MDT0605984.1"/>
    </source>
</evidence>
<dbReference type="EMBL" id="JAVRHR010000001">
    <property type="protein sequence ID" value="MDT0605984.1"/>
    <property type="molecule type" value="Genomic_DNA"/>
</dbReference>
<name>A0ABU3A7S2_9FLAO</name>
<protein>
    <submittedName>
        <fullName evidence="2">DUF2141 domain-containing protein</fullName>
    </submittedName>
</protein>
<dbReference type="Pfam" id="PF09912">
    <property type="entry name" value="DUF2141"/>
    <property type="match status" value="1"/>
</dbReference>
<dbReference type="Proteomes" id="UP001255246">
    <property type="component" value="Unassembled WGS sequence"/>
</dbReference>
<keyword evidence="1" id="KW-0732">Signal</keyword>
<organism evidence="2 3">
    <name type="scientific">Croceitalea rosinachiae</name>
    <dbReference type="NCBI Taxonomy" id="3075596"/>
    <lineage>
        <taxon>Bacteria</taxon>
        <taxon>Pseudomonadati</taxon>
        <taxon>Bacteroidota</taxon>
        <taxon>Flavobacteriia</taxon>
        <taxon>Flavobacteriales</taxon>
        <taxon>Flavobacteriaceae</taxon>
        <taxon>Croceitalea</taxon>
    </lineage>
</organism>
<evidence type="ECO:0000313" key="3">
    <source>
        <dbReference type="Proteomes" id="UP001255246"/>
    </source>
</evidence>
<comment type="caution">
    <text evidence="2">The sequence shown here is derived from an EMBL/GenBank/DDBJ whole genome shotgun (WGS) entry which is preliminary data.</text>
</comment>
<proteinExistence type="predicted"/>
<dbReference type="InterPro" id="IPR018673">
    <property type="entry name" value="DUF2141"/>
</dbReference>
<feature type="signal peptide" evidence="1">
    <location>
        <begin position="1"/>
        <end position="18"/>
    </location>
</feature>
<accession>A0ABU3A7S2</accession>
<reference evidence="2 3" key="1">
    <citation type="submission" date="2023-09" db="EMBL/GenBank/DDBJ databases">
        <authorList>
            <person name="Rey-Velasco X."/>
        </authorList>
    </citation>
    <scope>NUCLEOTIDE SEQUENCE [LARGE SCALE GENOMIC DNA]</scope>
    <source>
        <strain evidence="2 3">F388</strain>
    </source>
</reference>
<dbReference type="RefSeq" id="WP_311349547.1">
    <property type="nucleotide sequence ID" value="NZ_JAVRHR010000001.1"/>
</dbReference>
<gene>
    <name evidence="2" type="ORF">RM706_03040</name>
</gene>
<evidence type="ECO:0000256" key="1">
    <source>
        <dbReference type="SAM" id="SignalP"/>
    </source>
</evidence>
<sequence length="136" mass="15158">MKIKLLTYFFLFSALCFAQNKITVNIKDVPSSKGKVSVAVYKSDDSFLKFDQVFVSGTAEAIEGTTIVEVKEVPNGEYAIALFYDENGNNELDTNWLGIPKEKVAFSKAKMRAFGPPKYKDCAFKVYEDTAISISL</sequence>